<accession>A0A9P8TRD6</accession>
<evidence type="ECO:0000313" key="4">
    <source>
        <dbReference type="Proteomes" id="UP000827724"/>
    </source>
</evidence>
<evidence type="ECO:0000259" key="1">
    <source>
        <dbReference type="PROSITE" id="PS50404"/>
    </source>
</evidence>
<dbReference type="Gene3D" id="3.40.30.10">
    <property type="entry name" value="Glutaredoxin"/>
    <property type="match status" value="1"/>
</dbReference>
<dbReference type="CDD" id="cd03192">
    <property type="entry name" value="GST_C_Sigma_like"/>
    <property type="match status" value="1"/>
</dbReference>
<dbReference type="Gene3D" id="1.20.1050.10">
    <property type="match status" value="1"/>
</dbReference>
<dbReference type="Proteomes" id="UP000827724">
    <property type="component" value="Unassembled WGS sequence"/>
</dbReference>
<dbReference type="FunFam" id="1.20.1050.10:FF:000051">
    <property type="entry name" value="Glutathione S-transferase"/>
    <property type="match status" value="1"/>
</dbReference>
<dbReference type="PANTHER" id="PTHR11571">
    <property type="entry name" value="GLUTATHIONE S-TRANSFERASE"/>
    <property type="match status" value="1"/>
</dbReference>
<dbReference type="InterPro" id="IPR036282">
    <property type="entry name" value="Glutathione-S-Trfase_C_sf"/>
</dbReference>
<name>A0A9P8TRD6_9HYPO</name>
<evidence type="ECO:0000313" key="3">
    <source>
        <dbReference type="EMBL" id="KAH6603546.1"/>
    </source>
</evidence>
<proteinExistence type="predicted"/>
<dbReference type="GO" id="GO:0004364">
    <property type="term" value="F:glutathione transferase activity"/>
    <property type="evidence" value="ECO:0007669"/>
    <property type="project" value="TreeGrafter"/>
</dbReference>
<dbReference type="InterPro" id="IPR036249">
    <property type="entry name" value="Thioredoxin-like_sf"/>
</dbReference>
<dbReference type="OrthoDB" id="414243at2759"/>
<dbReference type="InterPro" id="IPR010987">
    <property type="entry name" value="Glutathione-S-Trfase_C-like"/>
</dbReference>
<dbReference type="AlphaFoldDB" id="A0A9P8TRD6"/>
<protein>
    <submittedName>
        <fullName evidence="3">Glutathione s-transferase</fullName>
    </submittedName>
</protein>
<comment type="caution">
    <text evidence="3">The sequence shown here is derived from an EMBL/GenBank/DDBJ whole genome shotgun (WGS) entry which is preliminary data.</text>
</comment>
<evidence type="ECO:0000259" key="2">
    <source>
        <dbReference type="PROSITE" id="PS50405"/>
    </source>
</evidence>
<feature type="domain" description="GST N-terminal" evidence="1">
    <location>
        <begin position="11"/>
        <end position="100"/>
    </location>
</feature>
<keyword evidence="4" id="KW-1185">Reference proteome</keyword>
<organism evidence="3 4">
    <name type="scientific">Trichoderma cornu-damae</name>
    <dbReference type="NCBI Taxonomy" id="654480"/>
    <lineage>
        <taxon>Eukaryota</taxon>
        <taxon>Fungi</taxon>
        <taxon>Dikarya</taxon>
        <taxon>Ascomycota</taxon>
        <taxon>Pezizomycotina</taxon>
        <taxon>Sordariomycetes</taxon>
        <taxon>Hypocreomycetidae</taxon>
        <taxon>Hypocreales</taxon>
        <taxon>Hypocreaceae</taxon>
        <taxon>Trichoderma</taxon>
    </lineage>
</organism>
<dbReference type="InterPro" id="IPR004046">
    <property type="entry name" value="GST_C"/>
</dbReference>
<sequence length="258" mass="29072">MAEPEAKRVKTEYELTYWPGIPGRGEVVRLLFEEAGIPYTDTAKGEKALPTVLSYMAAENVGDGTNPPVFASPVLKHGDLVINQLPNILLYLAPKLGLGPASGDGVYHLNAIALTILDGFLSEVHETHHPIATMQYYEDQKEEAKKRAKGFRQERLPKFLGYVQRVLDGEKSGGGVWLYGGEFSYVDLVLFQCLDGTKYAFPKTVERLKEGGKYDGVFRLYDAVKERPNIKAYLESERRIGYADGIWRYYPELEEDRE</sequence>
<dbReference type="EMBL" id="JAIWOZ010000007">
    <property type="protein sequence ID" value="KAH6603546.1"/>
    <property type="molecule type" value="Genomic_DNA"/>
</dbReference>
<reference evidence="3" key="1">
    <citation type="submission" date="2021-08" db="EMBL/GenBank/DDBJ databases">
        <title>Chromosome-Level Trichoderma cornu-damae using Hi-C Data.</title>
        <authorList>
            <person name="Kim C.S."/>
        </authorList>
    </citation>
    <scope>NUCLEOTIDE SEQUENCE</scope>
    <source>
        <strain evidence="3">KA19-0412C</strain>
    </source>
</reference>
<dbReference type="PANTHER" id="PTHR11571:SF263">
    <property type="entry name" value="GLUTATHIONE S-TRANSFERASE"/>
    <property type="match status" value="1"/>
</dbReference>
<dbReference type="GO" id="GO:0006749">
    <property type="term" value="P:glutathione metabolic process"/>
    <property type="evidence" value="ECO:0007669"/>
    <property type="project" value="TreeGrafter"/>
</dbReference>
<feature type="domain" description="GST C-terminal" evidence="2">
    <location>
        <begin position="110"/>
        <end position="243"/>
    </location>
</feature>
<dbReference type="PROSITE" id="PS50404">
    <property type="entry name" value="GST_NTER"/>
    <property type="match status" value="1"/>
</dbReference>
<dbReference type="InterPro" id="IPR050213">
    <property type="entry name" value="GST_superfamily"/>
</dbReference>
<dbReference type="InterPro" id="IPR004045">
    <property type="entry name" value="Glutathione_S-Trfase_N"/>
</dbReference>
<dbReference type="SUPFAM" id="SSF52833">
    <property type="entry name" value="Thioredoxin-like"/>
    <property type="match status" value="1"/>
</dbReference>
<dbReference type="Pfam" id="PF14497">
    <property type="entry name" value="GST_C_3"/>
    <property type="match status" value="1"/>
</dbReference>
<gene>
    <name evidence="3" type="ORF">Trco_008321</name>
</gene>
<dbReference type="SUPFAM" id="SSF47616">
    <property type="entry name" value="GST C-terminal domain-like"/>
    <property type="match status" value="1"/>
</dbReference>
<dbReference type="PROSITE" id="PS50405">
    <property type="entry name" value="GST_CTER"/>
    <property type="match status" value="1"/>
</dbReference>